<accession>A0ACC0NJD5</accession>
<name>A0ACC0NJD5_RHOML</name>
<reference evidence="1" key="1">
    <citation type="submission" date="2022-02" db="EMBL/GenBank/DDBJ databases">
        <title>Plant Genome Project.</title>
        <authorList>
            <person name="Zhang R.-G."/>
        </authorList>
    </citation>
    <scope>NUCLEOTIDE SEQUENCE</scope>
    <source>
        <strain evidence="1">AT1</strain>
    </source>
</reference>
<dbReference type="Proteomes" id="UP001062846">
    <property type="component" value="Chromosome 6"/>
</dbReference>
<protein>
    <submittedName>
        <fullName evidence="1">Uncharacterized protein</fullName>
    </submittedName>
</protein>
<organism evidence="1 2">
    <name type="scientific">Rhododendron molle</name>
    <name type="common">Chinese azalea</name>
    <name type="synonym">Azalea mollis</name>
    <dbReference type="NCBI Taxonomy" id="49168"/>
    <lineage>
        <taxon>Eukaryota</taxon>
        <taxon>Viridiplantae</taxon>
        <taxon>Streptophyta</taxon>
        <taxon>Embryophyta</taxon>
        <taxon>Tracheophyta</taxon>
        <taxon>Spermatophyta</taxon>
        <taxon>Magnoliopsida</taxon>
        <taxon>eudicotyledons</taxon>
        <taxon>Gunneridae</taxon>
        <taxon>Pentapetalae</taxon>
        <taxon>asterids</taxon>
        <taxon>Ericales</taxon>
        <taxon>Ericaceae</taxon>
        <taxon>Ericoideae</taxon>
        <taxon>Rhodoreae</taxon>
        <taxon>Rhododendron</taxon>
    </lineage>
</organism>
<gene>
    <name evidence="1" type="ORF">RHMOL_Rhmol06G0278800</name>
</gene>
<proteinExistence type="predicted"/>
<evidence type="ECO:0000313" key="2">
    <source>
        <dbReference type="Proteomes" id="UP001062846"/>
    </source>
</evidence>
<comment type="caution">
    <text evidence="1">The sequence shown here is derived from an EMBL/GenBank/DDBJ whole genome shotgun (WGS) entry which is preliminary data.</text>
</comment>
<keyword evidence="2" id="KW-1185">Reference proteome</keyword>
<evidence type="ECO:0000313" key="1">
    <source>
        <dbReference type="EMBL" id="KAI8552593.1"/>
    </source>
</evidence>
<dbReference type="EMBL" id="CM046393">
    <property type="protein sequence ID" value="KAI8552593.1"/>
    <property type="molecule type" value="Genomic_DNA"/>
</dbReference>
<sequence>MAVLALDRREGGIENVDMRANGTDDVFVVVARRESYNDLATILFEILLQPLVELTVDKSAYVEAGVDCSWDDLEEKIEDILDGDEEERLISFLTNPPLTIDGTPQYSRHRLLENLCMRDAVKCATALLEGKLGGLGLDLDGDHLLHRAARFCSLDMVQLFLLHKARSDTRYSDYRYDRGEDLRNGLLPLDLAFNFARSQYPSLESYPFGGQSTFEMILYLCQLGAGHVGDTIKLLACSSEDVAKEA</sequence>